<gene>
    <name evidence="1" type="ORF">SEV965_LOCUS16747</name>
</gene>
<dbReference type="Proteomes" id="UP000663889">
    <property type="component" value="Unassembled WGS sequence"/>
</dbReference>
<protein>
    <submittedName>
        <fullName evidence="1">Uncharacterized protein</fullName>
    </submittedName>
</protein>
<dbReference type="AlphaFoldDB" id="A0A814QBA7"/>
<sequence length="171" mass="19861">MLFIDGTNRDIAVQWLNLSDKNKIDYVAYFVFDSIVVCDYEIHTGETDFRFLIEFKAAVTLGNGLTKDDFVQQTYHYVSKEIKDVVLKQLKDYGGTKQCLSQLLDEEQQRELEQELEEERSPPVTTCQPILHEEIKQLCDMHSSMMNLKQHPIVFRRLPNAFTGATFVNDC</sequence>
<proteinExistence type="predicted"/>
<dbReference type="EMBL" id="CAJNOU010000931">
    <property type="protein sequence ID" value="CAF1118009.1"/>
    <property type="molecule type" value="Genomic_DNA"/>
</dbReference>
<reference evidence="1" key="1">
    <citation type="submission" date="2021-02" db="EMBL/GenBank/DDBJ databases">
        <authorList>
            <person name="Nowell W R."/>
        </authorList>
    </citation>
    <scope>NUCLEOTIDE SEQUENCE</scope>
</reference>
<organism evidence="1 2">
    <name type="scientific">Rotaria sordida</name>
    <dbReference type="NCBI Taxonomy" id="392033"/>
    <lineage>
        <taxon>Eukaryota</taxon>
        <taxon>Metazoa</taxon>
        <taxon>Spiralia</taxon>
        <taxon>Gnathifera</taxon>
        <taxon>Rotifera</taxon>
        <taxon>Eurotatoria</taxon>
        <taxon>Bdelloidea</taxon>
        <taxon>Philodinida</taxon>
        <taxon>Philodinidae</taxon>
        <taxon>Rotaria</taxon>
    </lineage>
</organism>
<name>A0A814QBA7_9BILA</name>
<comment type="caution">
    <text evidence="1">The sequence shown here is derived from an EMBL/GenBank/DDBJ whole genome shotgun (WGS) entry which is preliminary data.</text>
</comment>
<evidence type="ECO:0000313" key="2">
    <source>
        <dbReference type="Proteomes" id="UP000663889"/>
    </source>
</evidence>
<evidence type="ECO:0000313" key="1">
    <source>
        <dbReference type="EMBL" id="CAF1118009.1"/>
    </source>
</evidence>
<accession>A0A814QBA7</accession>